<comment type="subcellular location">
    <subcellularLocation>
        <location evidence="2 15">Cytoplasm</location>
    </subcellularLocation>
</comment>
<keyword evidence="11 15" id="KW-0255">Endonuclease</keyword>
<dbReference type="InterPro" id="IPR000999">
    <property type="entry name" value="RNase_III_dom"/>
</dbReference>
<keyword evidence="5 15" id="KW-0963">Cytoplasm</keyword>
<dbReference type="GO" id="GO:0019843">
    <property type="term" value="F:rRNA binding"/>
    <property type="evidence" value="ECO:0007669"/>
    <property type="project" value="UniProtKB-KW"/>
</dbReference>
<dbReference type="GO" id="GO:0006397">
    <property type="term" value="P:mRNA processing"/>
    <property type="evidence" value="ECO:0007669"/>
    <property type="project" value="UniProtKB-UniRule"/>
</dbReference>
<dbReference type="AlphaFoldDB" id="A0A5A7MVA1"/>
<dbReference type="GO" id="GO:0008033">
    <property type="term" value="P:tRNA processing"/>
    <property type="evidence" value="ECO:0007669"/>
    <property type="project" value="UniProtKB-KW"/>
</dbReference>
<evidence type="ECO:0000256" key="5">
    <source>
        <dbReference type="ARBA" id="ARBA00022490"/>
    </source>
</evidence>
<dbReference type="Gene3D" id="3.30.160.20">
    <property type="match status" value="1"/>
</dbReference>
<evidence type="ECO:0000256" key="9">
    <source>
        <dbReference type="ARBA" id="ARBA00022722"/>
    </source>
</evidence>
<keyword evidence="13 15" id="KW-0460">Magnesium</keyword>
<dbReference type="InterPro" id="IPR036389">
    <property type="entry name" value="RNase_III_sf"/>
</dbReference>
<evidence type="ECO:0000313" key="20">
    <source>
        <dbReference type="EMBL" id="GER01359.1"/>
    </source>
</evidence>
<keyword evidence="10 15" id="KW-0479">Metal-binding</keyword>
<dbReference type="CDD" id="cd10845">
    <property type="entry name" value="DSRM_RNAse_III_family"/>
    <property type="match status" value="1"/>
</dbReference>
<dbReference type="SMART" id="SM00535">
    <property type="entry name" value="RIBOc"/>
    <property type="match status" value="1"/>
</dbReference>
<evidence type="ECO:0000256" key="13">
    <source>
        <dbReference type="ARBA" id="ARBA00022842"/>
    </source>
</evidence>
<keyword evidence="7 15" id="KW-0507">mRNA processing</keyword>
<keyword evidence="22" id="KW-1185">Reference proteome</keyword>
<comment type="subunit">
    <text evidence="4 15">Homodimer.</text>
</comment>
<evidence type="ECO:0000256" key="16">
    <source>
        <dbReference type="SAM" id="MobiDB-lite"/>
    </source>
</evidence>
<evidence type="ECO:0000256" key="4">
    <source>
        <dbReference type="ARBA" id="ARBA00011738"/>
    </source>
</evidence>
<evidence type="ECO:0000313" key="19">
    <source>
        <dbReference type="EMBL" id="GEQ98825.1"/>
    </source>
</evidence>
<evidence type="ECO:0000313" key="21">
    <source>
        <dbReference type="Proteomes" id="UP000322084"/>
    </source>
</evidence>
<evidence type="ECO:0000256" key="14">
    <source>
        <dbReference type="ARBA" id="ARBA00022884"/>
    </source>
</evidence>
<dbReference type="FunFam" id="1.10.1520.10:FF:000001">
    <property type="entry name" value="Ribonuclease 3"/>
    <property type="match status" value="1"/>
</dbReference>
<reference evidence="21 22" key="1">
    <citation type="submission" date="2019-09" db="EMBL/GenBank/DDBJ databases">
        <title>NBRP : Genome information of microbial organism related human and environment.</title>
        <authorList>
            <person name="Hattori M."/>
            <person name="Oshima K."/>
            <person name="Inaba H."/>
            <person name="Suda W."/>
            <person name="Sakamoto M."/>
            <person name="Iino T."/>
            <person name="Kitahara M."/>
            <person name="Oshida Y."/>
            <person name="Iida T."/>
            <person name="Kudo T."/>
            <person name="Itoh T."/>
            <person name="Ohkuma M."/>
        </authorList>
    </citation>
    <scope>NUCLEOTIDE SEQUENCE [LARGE SCALE GENOMIC DNA]</scope>
    <source>
        <strain evidence="19 21">Hi-2</strain>
        <strain evidence="20 22">Mie-1</strain>
    </source>
</reference>
<dbReference type="GO" id="GO:0006364">
    <property type="term" value="P:rRNA processing"/>
    <property type="evidence" value="ECO:0007669"/>
    <property type="project" value="UniProtKB-UniRule"/>
</dbReference>
<dbReference type="RefSeq" id="WP_150001049.1">
    <property type="nucleotide sequence ID" value="NZ_BKCL01000009.1"/>
</dbReference>
<dbReference type="PANTHER" id="PTHR11207">
    <property type="entry name" value="RIBONUCLEASE III"/>
    <property type="match status" value="1"/>
</dbReference>
<feature type="binding site" evidence="15">
    <location>
        <position position="45"/>
    </location>
    <ligand>
        <name>Mg(2+)</name>
        <dbReference type="ChEBI" id="CHEBI:18420"/>
    </ligand>
</feature>
<keyword evidence="14 15" id="KW-0694">RNA-binding</keyword>
<keyword evidence="6 15" id="KW-0698">rRNA processing</keyword>
<dbReference type="PROSITE" id="PS50137">
    <property type="entry name" value="DS_RBD"/>
    <property type="match status" value="1"/>
</dbReference>
<dbReference type="PROSITE" id="PS50142">
    <property type="entry name" value="RNASE_3_2"/>
    <property type="match status" value="1"/>
</dbReference>
<keyword evidence="8 15" id="KW-0819">tRNA processing</keyword>
<dbReference type="EC" id="3.1.26.3" evidence="15"/>
<keyword evidence="12 15" id="KW-0378">Hydrolase</keyword>
<sequence length="230" mass="25105">MTILDEDSLRRAQDLLGHGFDQPDLLAAALTHPSLGGTPNYQRLEFLGDRVLGLVISHWLYETYPDEAEGKLNRRFTALVRKETLAHIALALGLAPFIRLESGAQAEGTHEAPGVLADVCEAVIGAIYLDGGLAPAQHFIKTHWATSMKNGPQAYRDAKTALQEWAQGRGLPLPNYQLVGRTGPDHNPKFEIEVSVKDAGTARAHGPSKRQAEQQAATHLLEKLAPERDI</sequence>
<dbReference type="PROSITE" id="PS00517">
    <property type="entry name" value="RNASE_3_1"/>
    <property type="match status" value="1"/>
</dbReference>
<dbReference type="GO" id="GO:0042802">
    <property type="term" value="F:identical protein binding"/>
    <property type="evidence" value="ECO:0007669"/>
    <property type="project" value="UniProtKB-ARBA"/>
</dbReference>
<evidence type="ECO:0000256" key="8">
    <source>
        <dbReference type="ARBA" id="ARBA00022694"/>
    </source>
</evidence>
<evidence type="ECO:0000256" key="11">
    <source>
        <dbReference type="ARBA" id="ARBA00022759"/>
    </source>
</evidence>
<evidence type="ECO:0000256" key="12">
    <source>
        <dbReference type="ARBA" id="ARBA00022801"/>
    </source>
</evidence>
<evidence type="ECO:0000256" key="3">
    <source>
        <dbReference type="ARBA" id="ARBA00010183"/>
    </source>
</evidence>
<comment type="catalytic activity">
    <reaction evidence="1 15">
        <text>Endonucleolytic cleavage to 5'-phosphomonoester.</text>
        <dbReference type="EC" id="3.1.26.3"/>
    </reaction>
</comment>
<accession>A0A5A7MVA1</accession>
<comment type="caution">
    <text evidence="19">The sequence shown here is derived from an EMBL/GenBank/DDBJ whole genome shotgun (WGS) entry which is preliminary data.</text>
</comment>
<evidence type="ECO:0000256" key="15">
    <source>
        <dbReference type="HAMAP-Rule" id="MF_00104"/>
    </source>
</evidence>
<dbReference type="GO" id="GO:0004525">
    <property type="term" value="F:ribonuclease III activity"/>
    <property type="evidence" value="ECO:0007669"/>
    <property type="project" value="UniProtKB-UniRule"/>
</dbReference>
<comment type="function">
    <text evidence="15">Digests double-stranded RNA. Involved in the processing of primary rRNA transcript to yield the immediate precursors to the large and small rRNAs (23S and 16S). Processes some mRNAs, and tRNAs when they are encoded in the rRNA operon. Processes pre-crRNA and tracrRNA of type II CRISPR loci if present in the organism.</text>
</comment>
<feature type="domain" description="DRBM" evidence="17">
    <location>
        <begin position="157"/>
        <end position="226"/>
    </location>
</feature>
<evidence type="ECO:0000256" key="2">
    <source>
        <dbReference type="ARBA" id="ARBA00004496"/>
    </source>
</evidence>
<feature type="region of interest" description="Disordered" evidence="16">
    <location>
        <begin position="199"/>
        <end position="230"/>
    </location>
</feature>
<dbReference type="Gene3D" id="1.10.1520.10">
    <property type="entry name" value="Ribonuclease III domain"/>
    <property type="match status" value="1"/>
</dbReference>
<dbReference type="EMBL" id="BKCL01000009">
    <property type="protein sequence ID" value="GEQ98825.1"/>
    <property type="molecule type" value="Genomic_DNA"/>
</dbReference>
<dbReference type="GO" id="GO:0005737">
    <property type="term" value="C:cytoplasm"/>
    <property type="evidence" value="ECO:0007669"/>
    <property type="project" value="UniProtKB-SubCell"/>
</dbReference>
<dbReference type="GO" id="GO:0046872">
    <property type="term" value="F:metal ion binding"/>
    <property type="evidence" value="ECO:0007669"/>
    <property type="project" value="UniProtKB-KW"/>
</dbReference>
<dbReference type="Pfam" id="PF00035">
    <property type="entry name" value="dsrm"/>
    <property type="match status" value="1"/>
</dbReference>
<evidence type="ECO:0000256" key="1">
    <source>
        <dbReference type="ARBA" id="ARBA00000109"/>
    </source>
</evidence>
<dbReference type="EMBL" id="BKCM01000009">
    <property type="protein sequence ID" value="GER01359.1"/>
    <property type="molecule type" value="Genomic_DNA"/>
</dbReference>
<dbReference type="HAMAP" id="MF_00104">
    <property type="entry name" value="RNase_III"/>
    <property type="match status" value="1"/>
</dbReference>
<keyword evidence="9 15" id="KW-0540">Nuclease</keyword>
<dbReference type="GO" id="GO:0010468">
    <property type="term" value="P:regulation of gene expression"/>
    <property type="evidence" value="ECO:0007669"/>
    <property type="project" value="TreeGrafter"/>
</dbReference>
<dbReference type="PANTHER" id="PTHR11207:SF0">
    <property type="entry name" value="RIBONUCLEASE 3"/>
    <property type="match status" value="1"/>
</dbReference>
<feature type="binding site" evidence="15">
    <location>
        <position position="121"/>
    </location>
    <ligand>
        <name>Mg(2+)</name>
        <dbReference type="ChEBI" id="CHEBI:18420"/>
    </ligand>
</feature>
<dbReference type="NCBIfam" id="TIGR02191">
    <property type="entry name" value="RNaseIII"/>
    <property type="match status" value="1"/>
</dbReference>
<dbReference type="SUPFAM" id="SSF54768">
    <property type="entry name" value="dsRNA-binding domain-like"/>
    <property type="match status" value="1"/>
</dbReference>
<dbReference type="SUPFAM" id="SSF69065">
    <property type="entry name" value="RNase III domain-like"/>
    <property type="match status" value="1"/>
</dbReference>
<evidence type="ECO:0000256" key="7">
    <source>
        <dbReference type="ARBA" id="ARBA00022664"/>
    </source>
</evidence>
<name>A0A5A7MVA1_9PROT</name>
<feature type="domain" description="RNase III" evidence="18">
    <location>
        <begin position="9"/>
        <end position="132"/>
    </location>
</feature>
<dbReference type="Proteomes" id="UP000325187">
    <property type="component" value="Unassembled WGS sequence"/>
</dbReference>
<dbReference type="Pfam" id="PF14622">
    <property type="entry name" value="Ribonucleas_3_3"/>
    <property type="match status" value="1"/>
</dbReference>
<evidence type="ECO:0000259" key="17">
    <source>
        <dbReference type="PROSITE" id="PS50137"/>
    </source>
</evidence>
<comment type="cofactor">
    <cofactor evidence="15">
        <name>Mg(2+)</name>
        <dbReference type="ChEBI" id="CHEBI:18420"/>
    </cofactor>
</comment>
<dbReference type="InterPro" id="IPR014720">
    <property type="entry name" value="dsRBD_dom"/>
</dbReference>
<dbReference type="SMART" id="SM00358">
    <property type="entry name" value="DSRM"/>
    <property type="match status" value="1"/>
</dbReference>
<dbReference type="FunFam" id="3.30.160.20:FF:000003">
    <property type="entry name" value="Ribonuclease 3"/>
    <property type="match status" value="1"/>
</dbReference>
<dbReference type="InterPro" id="IPR011907">
    <property type="entry name" value="RNase_III"/>
</dbReference>
<dbReference type="CDD" id="cd00593">
    <property type="entry name" value="RIBOc"/>
    <property type="match status" value="1"/>
</dbReference>
<keyword evidence="15" id="KW-0699">rRNA-binding</keyword>
<feature type="active site" evidence="15">
    <location>
        <position position="49"/>
    </location>
</feature>
<accession>A0A5A7N2N1</accession>
<feature type="binding site" evidence="15">
    <location>
        <position position="118"/>
    </location>
    <ligand>
        <name>Mg(2+)</name>
        <dbReference type="ChEBI" id="CHEBI:18420"/>
    </ligand>
</feature>
<gene>
    <name evidence="15 19" type="primary">rnc</name>
    <name evidence="19" type="ORF">JCM17844_24620</name>
    <name evidence="20" type="ORF">JCM17845_19820</name>
</gene>
<dbReference type="GO" id="GO:0003725">
    <property type="term" value="F:double-stranded RNA binding"/>
    <property type="evidence" value="ECO:0007669"/>
    <property type="project" value="TreeGrafter"/>
</dbReference>
<feature type="compositionally biased region" description="Basic and acidic residues" evidence="16">
    <location>
        <begin position="220"/>
        <end position="230"/>
    </location>
</feature>
<comment type="similarity">
    <text evidence="3">Belongs to the ribonuclease III family.</text>
</comment>
<feature type="active site" evidence="15">
    <location>
        <position position="121"/>
    </location>
</feature>
<dbReference type="Proteomes" id="UP000322084">
    <property type="component" value="Unassembled WGS sequence"/>
</dbReference>
<evidence type="ECO:0000256" key="10">
    <source>
        <dbReference type="ARBA" id="ARBA00022723"/>
    </source>
</evidence>
<proteinExistence type="inferred from homology"/>
<evidence type="ECO:0000313" key="22">
    <source>
        <dbReference type="Proteomes" id="UP000325187"/>
    </source>
</evidence>
<protein>
    <recommendedName>
        <fullName evidence="15">Ribonuclease 3</fullName>
        <ecNumber evidence="15">3.1.26.3</ecNumber>
    </recommendedName>
    <alternativeName>
        <fullName evidence="15">Ribonuclease III</fullName>
        <shortName evidence="15">RNase III</shortName>
    </alternativeName>
</protein>
<organism evidence="19 21">
    <name type="scientific">Iodidimonas gelatinilytica</name>
    <dbReference type="NCBI Taxonomy" id="1236966"/>
    <lineage>
        <taxon>Bacteria</taxon>
        <taxon>Pseudomonadati</taxon>
        <taxon>Pseudomonadota</taxon>
        <taxon>Alphaproteobacteria</taxon>
        <taxon>Iodidimonadales</taxon>
        <taxon>Iodidimonadaceae</taxon>
        <taxon>Iodidimonas</taxon>
    </lineage>
</organism>
<evidence type="ECO:0000259" key="18">
    <source>
        <dbReference type="PROSITE" id="PS50142"/>
    </source>
</evidence>
<evidence type="ECO:0000256" key="6">
    <source>
        <dbReference type="ARBA" id="ARBA00022552"/>
    </source>
</evidence>